<proteinExistence type="predicted"/>
<evidence type="ECO:0000313" key="4">
    <source>
        <dbReference type="Proteomes" id="UP000027982"/>
    </source>
</evidence>
<feature type="signal peptide" evidence="2">
    <location>
        <begin position="1"/>
        <end position="27"/>
    </location>
</feature>
<reference evidence="3 4" key="1">
    <citation type="journal article" date="2014" name="PLoS ONE">
        <title>The first complete genome sequence of the class fimbriimonadia in the phylum armatimonadetes.</title>
        <authorList>
            <person name="Hu Z.Y."/>
            <person name="Wang Y.Z."/>
            <person name="Im W.T."/>
            <person name="Wang S.Y."/>
            <person name="Zhao G.P."/>
            <person name="Zheng H.J."/>
            <person name="Quan Z.X."/>
        </authorList>
    </citation>
    <scope>NUCLEOTIDE SEQUENCE [LARGE SCALE GENOMIC DNA]</scope>
    <source>
        <strain evidence="3">Gsoil 348</strain>
    </source>
</reference>
<name>A0A068NJK4_FIMGI</name>
<feature type="region of interest" description="Disordered" evidence="1">
    <location>
        <begin position="23"/>
        <end position="70"/>
    </location>
</feature>
<dbReference type="EMBL" id="CP007139">
    <property type="protein sequence ID" value="AIE83627.1"/>
    <property type="molecule type" value="Genomic_DNA"/>
</dbReference>
<accession>A0A068NJK4</accession>
<feature type="chain" id="PRO_5005158216" description="Lipoprotein" evidence="2">
    <location>
        <begin position="28"/>
        <end position="70"/>
    </location>
</feature>
<evidence type="ECO:0008006" key="5">
    <source>
        <dbReference type="Google" id="ProtNLM"/>
    </source>
</evidence>
<organism evidence="3 4">
    <name type="scientific">Fimbriimonas ginsengisoli Gsoil 348</name>
    <dbReference type="NCBI Taxonomy" id="661478"/>
    <lineage>
        <taxon>Bacteria</taxon>
        <taxon>Bacillati</taxon>
        <taxon>Armatimonadota</taxon>
        <taxon>Fimbriimonadia</taxon>
        <taxon>Fimbriimonadales</taxon>
        <taxon>Fimbriimonadaceae</taxon>
        <taxon>Fimbriimonas</taxon>
    </lineage>
</organism>
<gene>
    <name evidence="3" type="ORF">OP10G_0259</name>
</gene>
<dbReference type="RefSeq" id="WP_025227705.1">
    <property type="nucleotide sequence ID" value="NZ_CP007139.1"/>
</dbReference>
<keyword evidence="2" id="KW-0732">Signal</keyword>
<evidence type="ECO:0000256" key="1">
    <source>
        <dbReference type="SAM" id="MobiDB-lite"/>
    </source>
</evidence>
<dbReference type="AlphaFoldDB" id="A0A068NJK4"/>
<keyword evidence="4" id="KW-1185">Reference proteome</keyword>
<dbReference type="Proteomes" id="UP000027982">
    <property type="component" value="Chromosome"/>
</dbReference>
<dbReference type="HOGENOM" id="CLU_2751892_0_0_0"/>
<evidence type="ECO:0000256" key="2">
    <source>
        <dbReference type="SAM" id="SignalP"/>
    </source>
</evidence>
<evidence type="ECO:0000313" key="3">
    <source>
        <dbReference type="EMBL" id="AIE83627.1"/>
    </source>
</evidence>
<sequence length="70" mass="6912">MKKIVLNLVLPVLATALVAGCSGGTAASEPDKYASSPPPVKEKEGVNLGGGPDAPERGSLKGKPGATGKK</sequence>
<protein>
    <recommendedName>
        <fullName evidence="5">Lipoprotein</fullName>
    </recommendedName>
</protein>
<dbReference type="KEGG" id="fgi:OP10G_0259"/>
<dbReference type="PROSITE" id="PS51257">
    <property type="entry name" value="PROKAR_LIPOPROTEIN"/>
    <property type="match status" value="1"/>
</dbReference>